<evidence type="ECO:0000256" key="5">
    <source>
        <dbReference type="PIRSR" id="PIRSR602403-1"/>
    </source>
</evidence>
<evidence type="ECO:0000313" key="7">
    <source>
        <dbReference type="Proteomes" id="UP000249390"/>
    </source>
</evidence>
<dbReference type="InterPro" id="IPR002403">
    <property type="entry name" value="Cyt_P450_E_grp-IV"/>
</dbReference>
<dbReference type="CDD" id="cd11071">
    <property type="entry name" value="CYP74"/>
    <property type="match status" value="1"/>
</dbReference>
<dbReference type="GO" id="GO:0005506">
    <property type="term" value="F:iron ion binding"/>
    <property type="evidence" value="ECO:0007669"/>
    <property type="project" value="InterPro"/>
</dbReference>
<dbReference type="SUPFAM" id="SSF48264">
    <property type="entry name" value="Cytochrome P450"/>
    <property type="match status" value="1"/>
</dbReference>
<evidence type="ECO:0000256" key="1">
    <source>
        <dbReference type="ARBA" id="ARBA00022617"/>
    </source>
</evidence>
<reference evidence="6 7" key="1">
    <citation type="submission" date="2018-06" db="EMBL/GenBank/DDBJ databases">
        <title>The Genome of Cuscuta australis (Dodder) Provides Insight into the Evolution of Plant Parasitism.</title>
        <authorList>
            <person name="Liu H."/>
        </authorList>
    </citation>
    <scope>NUCLEOTIDE SEQUENCE [LARGE SCALE GENOMIC DNA]</scope>
    <source>
        <strain evidence="7">cv. Yunnan</strain>
        <tissue evidence="6">Vines</tissue>
    </source>
</reference>
<dbReference type="GO" id="GO:0016829">
    <property type="term" value="F:lyase activity"/>
    <property type="evidence" value="ECO:0007669"/>
    <property type="project" value="UniProtKB-KW"/>
</dbReference>
<dbReference type="AlphaFoldDB" id="A0A328DYU4"/>
<evidence type="ECO:0000256" key="4">
    <source>
        <dbReference type="ARBA" id="ARBA00023239"/>
    </source>
</evidence>
<name>A0A328DYU4_9ASTE</name>
<keyword evidence="3 5" id="KW-0408">Iron</keyword>
<dbReference type="Gene3D" id="1.10.630.10">
    <property type="entry name" value="Cytochrome P450"/>
    <property type="match status" value="1"/>
</dbReference>
<keyword evidence="1 5" id="KW-0349">Heme</keyword>
<accession>A0A328DYU4</accession>
<dbReference type="GO" id="GO:0004497">
    <property type="term" value="F:monooxygenase activity"/>
    <property type="evidence" value="ECO:0007669"/>
    <property type="project" value="InterPro"/>
</dbReference>
<keyword evidence="4" id="KW-0456">Lyase</keyword>
<protein>
    <recommendedName>
        <fullName evidence="8">Allene oxide synthase</fullName>
    </recommendedName>
</protein>
<dbReference type="Proteomes" id="UP000249390">
    <property type="component" value="Unassembled WGS sequence"/>
</dbReference>
<organism evidence="6 7">
    <name type="scientific">Cuscuta australis</name>
    <dbReference type="NCBI Taxonomy" id="267555"/>
    <lineage>
        <taxon>Eukaryota</taxon>
        <taxon>Viridiplantae</taxon>
        <taxon>Streptophyta</taxon>
        <taxon>Embryophyta</taxon>
        <taxon>Tracheophyta</taxon>
        <taxon>Spermatophyta</taxon>
        <taxon>Magnoliopsida</taxon>
        <taxon>eudicotyledons</taxon>
        <taxon>Gunneridae</taxon>
        <taxon>Pentapetalae</taxon>
        <taxon>asterids</taxon>
        <taxon>lamiids</taxon>
        <taxon>Solanales</taxon>
        <taxon>Convolvulaceae</taxon>
        <taxon>Cuscuteae</taxon>
        <taxon>Cuscuta</taxon>
        <taxon>Cuscuta subgen. Grammica</taxon>
        <taxon>Cuscuta sect. Cleistogrammica</taxon>
    </lineage>
</organism>
<evidence type="ECO:0000256" key="2">
    <source>
        <dbReference type="ARBA" id="ARBA00022723"/>
    </source>
</evidence>
<dbReference type="Pfam" id="PF00067">
    <property type="entry name" value="p450"/>
    <property type="match status" value="1"/>
</dbReference>
<feature type="binding site" description="axial binding residue" evidence="5">
    <location>
        <position position="442"/>
    </location>
    <ligand>
        <name>heme</name>
        <dbReference type="ChEBI" id="CHEBI:30413"/>
    </ligand>
    <ligandPart>
        <name>Fe</name>
        <dbReference type="ChEBI" id="CHEBI:18248"/>
    </ligandPart>
</feature>
<keyword evidence="2 5" id="KW-0479">Metal-binding</keyword>
<dbReference type="InterPro" id="IPR036396">
    <property type="entry name" value="Cyt_P450_sf"/>
</dbReference>
<keyword evidence="7" id="KW-1185">Reference proteome</keyword>
<sequence>MSSSSLLSSHSSSEKKLPLREIPGGYTFAGSSFLGALKDRYDYFYTHGGGPDNFFLSKLRTHGSTVFRTNVPPGPFISGDSRVIAVLDSAAFQILFDNSKVQKKDVFDGTFMPSTAFFGGYRPCSFLDTSEPSHAALKSFILSTLARLHKRFLPLFAASMVNLFDTVEEEVSQKGKAGLNPVNDRVSFDFVFRLFCDGKDPSQTELGDRGTKLVDPWTFFQLHPVLSLGLKFVPNFLEDLVLHTFRLPFFAVKSDYEKLCAAFSESASSILAEAEKSGLEREEALHNLVFLACFNSYGGMKVFFPSLIKWVGAAGEDLHRRLSEEIRTVVKEEGGVTVTSLEKMSLTKSVVYESLRIEPPIPFQYGKAREDTVVRSHESAFLIKKGETIFGYQPFATKDPKVFADPDRFVPDRFVGDGDRLRHVYWSNERETSNPTADNKQCPGKDLVVLMGRLVLVELFLRYDSFQVRWEKLPLGSSVTITSFTKRA</sequence>
<dbReference type="PANTHER" id="PTHR24286">
    <property type="entry name" value="CYTOCHROME P450 26"/>
    <property type="match status" value="1"/>
</dbReference>
<dbReference type="GO" id="GO:0016125">
    <property type="term" value="P:sterol metabolic process"/>
    <property type="evidence" value="ECO:0007669"/>
    <property type="project" value="TreeGrafter"/>
</dbReference>
<dbReference type="GO" id="GO:0006631">
    <property type="term" value="P:fatty acid metabolic process"/>
    <property type="evidence" value="ECO:0007669"/>
    <property type="project" value="UniProtKB-ARBA"/>
</dbReference>
<dbReference type="InterPro" id="IPR001128">
    <property type="entry name" value="Cyt_P450"/>
</dbReference>
<evidence type="ECO:0000256" key="3">
    <source>
        <dbReference type="ARBA" id="ARBA00023004"/>
    </source>
</evidence>
<dbReference type="PRINTS" id="PR00465">
    <property type="entry name" value="EP450IV"/>
</dbReference>
<evidence type="ECO:0000313" key="6">
    <source>
        <dbReference type="EMBL" id="RAL49371.1"/>
    </source>
</evidence>
<dbReference type="GO" id="GO:0016705">
    <property type="term" value="F:oxidoreductase activity, acting on paired donors, with incorporation or reduction of molecular oxygen"/>
    <property type="evidence" value="ECO:0007669"/>
    <property type="project" value="InterPro"/>
</dbReference>
<dbReference type="GO" id="GO:0020037">
    <property type="term" value="F:heme binding"/>
    <property type="evidence" value="ECO:0007669"/>
    <property type="project" value="InterPro"/>
</dbReference>
<evidence type="ECO:0008006" key="8">
    <source>
        <dbReference type="Google" id="ProtNLM"/>
    </source>
</evidence>
<comment type="caution">
    <text evidence="6">The sequence shown here is derived from an EMBL/GenBank/DDBJ whole genome shotgun (WGS) entry which is preliminary data.</text>
</comment>
<dbReference type="FunFam" id="1.10.630.10:FF:000024">
    <property type="entry name" value="Allene oxide synthase, chloroplastic"/>
    <property type="match status" value="1"/>
</dbReference>
<proteinExistence type="predicted"/>
<gene>
    <name evidence="6" type="ORF">DM860_012804</name>
</gene>
<dbReference type="PANTHER" id="PTHR24286:SF302">
    <property type="entry name" value="ALLENE OXIDE SYNTHASE 2"/>
    <property type="match status" value="1"/>
</dbReference>
<dbReference type="EMBL" id="NQVE01000082">
    <property type="protein sequence ID" value="RAL49371.1"/>
    <property type="molecule type" value="Genomic_DNA"/>
</dbReference>
<comment type="cofactor">
    <cofactor evidence="5">
        <name>heme</name>
        <dbReference type="ChEBI" id="CHEBI:30413"/>
    </cofactor>
</comment>